<evidence type="ECO:0000313" key="1">
    <source>
        <dbReference type="EMBL" id="ETI43053.1"/>
    </source>
</evidence>
<protein>
    <submittedName>
        <fullName evidence="1">Uncharacterized protein</fullName>
    </submittedName>
</protein>
<reference evidence="1 2" key="1">
    <citation type="submission" date="2013-11" db="EMBL/GenBank/DDBJ databases">
        <title>The Genome Sequence of Phytophthora parasitica P1569.</title>
        <authorList>
            <consortium name="The Broad Institute Genomics Platform"/>
            <person name="Russ C."/>
            <person name="Tyler B."/>
            <person name="Panabieres F."/>
            <person name="Shan W."/>
            <person name="Tripathy S."/>
            <person name="Grunwald N."/>
            <person name="Machado M."/>
            <person name="Johnson C.S."/>
            <person name="Arredondo F."/>
            <person name="Hong C."/>
            <person name="Coffey M."/>
            <person name="Young S.K."/>
            <person name="Zeng Q."/>
            <person name="Gargeya S."/>
            <person name="Fitzgerald M."/>
            <person name="Abouelleil A."/>
            <person name="Alvarado L."/>
            <person name="Chapman S.B."/>
            <person name="Gainer-Dewar J."/>
            <person name="Goldberg J."/>
            <person name="Griggs A."/>
            <person name="Gujja S."/>
            <person name="Hansen M."/>
            <person name="Howarth C."/>
            <person name="Imamovic A."/>
            <person name="Ireland A."/>
            <person name="Larimer J."/>
            <person name="McCowan C."/>
            <person name="Murphy C."/>
            <person name="Pearson M."/>
            <person name="Poon T.W."/>
            <person name="Priest M."/>
            <person name="Roberts A."/>
            <person name="Saif S."/>
            <person name="Shea T."/>
            <person name="Sykes S."/>
            <person name="Wortman J."/>
            <person name="Nusbaum C."/>
            <person name="Birren B."/>
        </authorList>
    </citation>
    <scope>NUCLEOTIDE SEQUENCE [LARGE SCALE GENOMIC DNA]</scope>
    <source>
        <strain evidence="1 2">P1569</strain>
    </source>
</reference>
<dbReference type="Proteomes" id="UP000018721">
    <property type="component" value="Unassembled WGS sequence"/>
</dbReference>
<proteinExistence type="predicted"/>
<organism evidence="1 2">
    <name type="scientific">Phytophthora nicotianae P1569</name>
    <dbReference type="NCBI Taxonomy" id="1317065"/>
    <lineage>
        <taxon>Eukaryota</taxon>
        <taxon>Sar</taxon>
        <taxon>Stramenopiles</taxon>
        <taxon>Oomycota</taxon>
        <taxon>Peronosporomycetes</taxon>
        <taxon>Peronosporales</taxon>
        <taxon>Peronosporaceae</taxon>
        <taxon>Phytophthora</taxon>
    </lineage>
</organism>
<name>V9EX35_PHYNI</name>
<evidence type="ECO:0000313" key="2">
    <source>
        <dbReference type="Proteomes" id="UP000018721"/>
    </source>
</evidence>
<keyword evidence="2" id="KW-1185">Reference proteome</keyword>
<dbReference type="EMBL" id="ANIZ01002030">
    <property type="protein sequence ID" value="ETI43053.1"/>
    <property type="molecule type" value="Genomic_DNA"/>
</dbReference>
<sequence>MVNLQQVKQKMTKEVTLIGEVAESTEIADGIEMTEDGK</sequence>
<gene>
    <name evidence="1" type="ORF">F443_11923</name>
</gene>
<dbReference type="HOGENOM" id="CLU_3336698_0_0_1"/>
<accession>V9EX35</accession>
<comment type="caution">
    <text evidence="1">The sequence shown here is derived from an EMBL/GenBank/DDBJ whole genome shotgun (WGS) entry which is preliminary data.</text>
</comment>
<dbReference type="AlphaFoldDB" id="V9EX35"/>